<comment type="caution">
    <text evidence="1">The sequence shown here is derived from an EMBL/GenBank/DDBJ whole genome shotgun (WGS) entry which is preliminary data.</text>
</comment>
<dbReference type="Proteomes" id="UP000006968">
    <property type="component" value="Chromosome IV"/>
</dbReference>
<keyword evidence="2" id="KW-1185">Reference proteome</keyword>
<accession>J8Q9J6</accession>
<dbReference type="Gene3D" id="3.40.50.1000">
    <property type="entry name" value="HAD superfamily/HAD-like"/>
    <property type="match status" value="1"/>
</dbReference>
<dbReference type="GO" id="GO:0006281">
    <property type="term" value="P:DNA repair"/>
    <property type="evidence" value="ECO:0007669"/>
    <property type="project" value="TreeGrafter"/>
</dbReference>
<proteinExistence type="predicted"/>
<dbReference type="SUPFAM" id="SSF56784">
    <property type="entry name" value="HAD-like"/>
    <property type="match status" value="1"/>
</dbReference>
<protein>
    <submittedName>
        <fullName evidence="1">Tpp1p</fullName>
    </submittedName>
</protein>
<sequence>MSHNLTILPYLIKFTPSSPVSCSNGDYCLNVYAFDLDHTIIKPKSPNTKFSRNADDWQFMQFNSKKSTLDYLCDITDNDPMAIIVIFSNQGGIITVPKTSKSCTKYTNKISFFLKAIKRDERGETLLSRLWLYAAPKRPKALVTKKNRIAFPGPSKTLIEDPKIYEKVRKPLTGMAEFFKTDIANAYDISKSTPIIHLNWIYYCGDAAGRKKDFSDSDKKFAENLNVEFKYPEEIFQG</sequence>
<dbReference type="NCBIfam" id="TIGR01664">
    <property type="entry name" value="DNA-3'-Pase"/>
    <property type="match status" value="1"/>
</dbReference>
<dbReference type="PANTHER" id="PTHR12083:SF9">
    <property type="entry name" value="BIFUNCTIONAL POLYNUCLEOTIDE PHOSPHATASE_KINASE"/>
    <property type="match status" value="1"/>
</dbReference>
<dbReference type="PANTHER" id="PTHR12083">
    <property type="entry name" value="BIFUNCTIONAL POLYNUCLEOTIDE PHOSPHATASE/KINASE"/>
    <property type="match status" value="1"/>
</dbReference>
<dbReference type="OrthoDB" id="19045at2759"/>
<dbReference type="AlphaFoldDB" id="J8Q9J6"/>
<dbReference type="InterPro" id="IPR006551">
    <property type="entry name" value="Polynucleotide_phosphatase"/>
</dbReference>
<organism evidence="1 2">
    <name type="scientific">Saccharomyces arboricola (strain H-6 / AS 2.3317 / CBS 10644)</name>
    <name type="common">Yeast</name>
    <dbReference type="NCBI Taxonomy" id="1160507"/>
    <lineage>
        <taxon>Eukaryota</taxon>
        <taxon>Fungi</taxon>
        <taxon>Dikarya</taxon>
        <taxon>Ascomycota</taxon>
        <taxon>Saccharomycotina</taxon>
        <taxon>Saccharomycetes</taxon>
        <taxon>Saccharomycetales</taxon>
        <taxon>Saccharomycetaceae</taxon>
        <taxon>Saccharomyces</taxon>
    </lineage>
</organism>
<dbReference type="GO" id="GO:0003690">
    <property type="term" value="F:double-stranded DNA binding"/>
    <property type="evidence" value="ECO:0007669"/>
    <property type="project" value="TreeGrafter"/>
</dbReference>
<dbReference type="InterPro" id="IPR013954">
    <property type="entry name" value="PNK3P"/>
</dbReference>
<dbReference type="HOGENOM" id="CLU_014938_0_0_1"/>
<gene>
    <name evidence="1" type="ORF">SU7_0679</name>
</gene>
<dbReference type="Pfam" id="PF08645">
    <property type="entry name" value="PNK3P"/>
    <property type="match status" value="1"/>
</dbReference>
<dbReference type="GO" id="GO:0046403">
    <property type="term" value="F:polynucleotide 3'-phosphatase activity"/>
    <property type="evidence" value="ECO:0007669"/>
    <property type="project" value="TreeGrafter"/>
</dbReference>
<dbReference type="EMBL" id="ALIE01000042">
    <property type="protein sequence ID" value="EJS44254.1"/>
    <property type="molecule type" value="Genomic_DNA"/>
</dbReference>
<name>J8Q9J6_SACAR</name>
<reference evidence="1 2" key="1">
    <citation type="journal article" date="2013" name="BMC Genomics">
        <title>High quality de novo sequencing and assembly of the Saccharomyces arboricolus genome.</title>
        <authorList>
            <person name="Liti G."/>
            <person name="Nguyen Ba A.N."/>
            <person name="Blythe M."/>
            <person name="Mueller C.A."/>
            <person name="Bergstroem A."/>
            <person name="Cubillos F.A."/>
            <person name="Dafhnis-Calas F."/>
            <person name="Khoshraftar S."/>
            <person name="Malla S."/>
            <person name="Mehta N."/>
            <person name="Siow C.C."/>
            <person name="Warringer J."/>
            <person name="Moses A.M."/>
            <person name="Louis E.J."/>
            <person name="Nieduszynski C.A."/>
        </authorList>
    </citation>
    <scope>NUCLEOTIDE SEQUENCE [LARGE SCALE GENOMIC DNA]</scope>
    <source>
        <strain evidence="2">H-6 / AS 2.3317 / CBS 10644</strain>
    </source>
</reference>
<dbReference type="InterPro" id="IPR036412">
    <property type="entry name" value="HAD-like_sf"/>
</dbReference>
<dbReference type="GO" id="GO:0046404">
    <property type="term" value="F:ATP-dependent polydeoxyribonucleotide 5'-hydroxyl-kinase activity"/>
    <property type="evidence" value="ECO:0007669"/>
    <property type="project" value="TreeGrafter"/>
</dbReference>
<evidence type="ECO:0000313" key="1">
    <source>
        <dbReference type="EMBL" id="EJS44254.1"/>
    </source>
</evidence>
<dbReference type="InterPro" id="IPR023214">
    <property type="entry name" value="HAD_sf"/>
</dbReference>
<evidence type="ECO:0000313" key="2">
    <source>
        <dbReference type="Proteomes" id="UP000006968"/>
    </source>
</evidence>